<evidence type="ECO:0000256" key="1">
    <source>
        <dbReference type="ARBA" id="ARBA00022737"/>
    </source>
</evidence>
<feature type="domain" description="RRM" evidence="5">
    <location>
        <begin position="26"/>
        <end position="106"/>
    </location>
</feature>
<gene>
    <name evidence="6" type="ORF">FBUS_00601</name>
</gene>
<evidence type="ECO:0000313" key="7">
    <source>
        <dbReference type="Proteomes" id="UP000728185"/>
    </source>
</evidence>
<protein>
    <submittedName>
        <fullName evidence="6">ELAV protein</fullName>
    </submittedName>
</protein>
<name>A0A8E0RL28_9TREM</name>
<proteinExistence type="predicted"/>
<dbReference type="Pfam" id="PF00076">
    <property type="entry name" value="RRM_1"/>
    <property type="match status" value="1"/>
</dbReference>
<dbReference type="FunFam" id="3.30.70.330:FF:000205">
    <property type="entry name" value="Sex lethal, isoform B"/>
    <property type="match status" value="1"/>
</dbReference>
<dbReference type="OrthoDB" id="266020at2759"/>
<dbReference type="InterPro" id="IPR035979">
    <property type="entry name" value="RBD_domain_sf"/>
</dbReference>
<comment type="caution">
    <text evidence="6">The sequence shown here is derived from an EMBL/GenBank/DDBJ whole genome shotgun (WGS) entry which is preliminary data.</text>
</comment>
<evidence type="ECO:0000256" key="4">
    <source>
        <dbReference type="SAM" id="MobiDB-lite"/>
    </source>
</evidence>
<dbReference type="EMBL" id="LUCM01009895">
    <property type="protein sequence ID" value="KAA0186193.1"/>
    <property type="molecule type" value="Genomic_DNA"/>
</dbReference>
<dbReference type="Gene3D" id="3.30.70.330">
    <property type="match status" value="1"/>
</dbReference>
<dbReference type="GO" id="GO:0050686">
    <property type="term" value="P:negative regulation of mRNA processing"/>
    <property type="evidence" value="ECO:0007669"/>
    <property type="project" value="UniProtKB-ARBA"/>
</dbReference>
<dbReference type="CDD" id="cd12652">
    <property type="entry name" value="RRM2_Hu"/>
    <property type="match status" value="1"/>
</dbReference>
<dbReference type="InterPro" id="IPR002343">
    <property type="entry name" value="Hud_Sxl_RNA"/>
</dbReference>
<dbReference type="InterPro" id="IPR000504">
    <property type="entry name" value="RRM_dom"/>
</dbReference>
<evidence type="ECO:0000256" key="3">
    <source>
        <dbReference type="PROSITE-ProRule" id="PRU00176"/>
    </source>
</evidence>
<dbReference type="SMART" id="SM00360">
    <property type="entry name" value="RRM"/>
    <property type="match status" value="1"/>
</dbReference>
<evidence type="ECO:0000256" key="2">
    <source>
        <dbReference type="ARBA" id="ARBA00022884"/>
    </source>
</evidence>
<sequence>MDHSFRWTRNGQVSLARPSSESIKGANLYISGLPVSMSQQQLEELFNSCGRIITSRILYDSNTGLSRGVGFIRFDQRTEAEQAIKKLNGIIPPGATEPITVKLANSPTSVNGSNSGNNNSHNSNTCILQSAANIHASLQPFVPNTLGGYLSDFPLDLAHVTSMHPSLPGAPISNATLPSGSTIPHCGGPNSSDPTTAAAAAAVAVAAAVAAAAAANSASPSSASAMSSTKNSSVAANKANTAALTMMLLQQVRHPSHFNRSSRIACNHVHKWFICSEIL</sequence>
<organism evidence="6 7">
    <name type="scientific">Fasciolopsis buskii</name>
    <dbReference type="NCBI Taxonomy" id="27845"/>
    <lineage>
        <taxon>Eukaryota</taxon>
        <taxon>Metazoa</taxon>
        <taxon>Spiralia</taxon>
        <taxon>Lophotrochozoa</taxon>
        <taxon>Platyhelminthes</taxon>
        <taxon>Trematoda</taxon>
        <taxon>Digenea</taxon>
        <taxon>Plagiorchiida</taxon>
        <taxon>Echinostomata</taxon>
        <taxon>Echinostomatoidea</taxon>
        <taxon>Fasciolidae</taxon>
        <taxon>Fasciolopsis</taxon>
    </lineage>
</organism>
<keyword evidence="2 3" id="KW-0694">RNA-binding</keyword>
<feature type="region of interest" description="Disordered" evidence="4">
    <location>
        <begin position="171"/>
        <end position="194"/>
    </location>
</feature>
<dbReference type="GO" id="GO:1990904">
    <property type="term" value="C:ribonucleoprotein complex"/>
    <property type="evidence" value="ECO:0007669"/>
    <property type="project" value="InterPro"/>
</dbReference>
<dbReference type="Proteomes" id="UP000728185">
    <property type="component" value="Unassembled WGS sequence"/>
</dbReference>
<keyword evidence="1" id="KW-0677">Repeat</keyword>
<dbReference type="GO" id="GO:0005634">
    <property type="term" value="C:nucleus"/>
    <property type="evidence" value="ECO:0007669"/>
    <property type="project" value="UniProtKB-ARBA"/>
</dbReference>
<dbReference type="InterPro" id="IPR012677">
    <property type="entry name" value="Nucleotide-bd_a/b_plait_sf"/>
</dbReference>
<dbReference type="SUPFAM" id="SSF54928">
    <property type="entry name" value="RNA-binding domain, RBD"/>
    <property type="match status" value="1"/>
</dbReference>
<dbReference type="PRINTS" id="PR00961">
    <property type="entry name" value="HUDSXLRNA"/>
</dbReference>
<dbReference type="PROSITE" id="PS50102">
    <property type="entry name" value="RRM"/>
    <property type="match status" value="1"/>
</dbReference>
<dbReference type="PANTHER" id="PTHR10352">
    <property type="entry name" value="EUKARYOTIC TRANSLATION INITIATION FACTOR 3 SUBUNIT G"/>
    <property type="match status" value="1"/>
</dbReference>
<feature type="compositionally biased region" description="Polar residues" evidence="4">
    <location>
        <begin position="173"/>
        <end position="182"/>
    </location>
</feature>
<keyword evidence="7" id="KW-1185">Reference proteome</keyword>
<dbReference type="GO" id="GO:0003723">
    <property type="term" value="F:RNA binding"/>
    <property type="evidence" value="ECO:0007669"/>
    <property type="project" value="UniProtKB-UniRule"/>
</dbReference>
<reference evidence="6" key="1">
    <citation type="submission" date="2019-05" db="EMBL/GenBank/DDBJ databases">
        <title>Annotation for the trematode Fasciolopsis buski.</title>
        <authorList>
            <person name="Choi Y.-J."/>
        </authorList>
    </citation>
    <scope>NUCLEOTIDE SEQUENCE</scope>
    <source>
        <strain evidence="6">HT</strain>
        <tissue evidence="6">Whole worm</tissue>
    </source>
</reference>
<evidence type="ECO:0000313" key="6">
    <source>
        <dbReference type="EMBL" id="KAA0186193.1"/>
    </source>
</evidence>
<accession>A0A8E0RL28</accession>
<dbReference type="AlphaFoldDB" id="A0A8E0RL28"/>
<evidence type="ECO:0000259" key="5">
    <source>
        <dbReference type="PROSITE" id="PS50102"/>
    </source>
</evidence>